<organism evidence="1">
    <name type="scientific">marine sediment metagenome</name>
    <dbReference type="NCBI Taxonomy" id="412755"/>
    <lineage>
        <taxon>unclassified sequences</taxon>
        <taxon>metagenomes</taxon>
        <taxon>ecological metagenomes</taxon>
    </lineage>
</organism>
<dbReference type="InterPro" id="IPR013324">
    <property type="entry name" value="RNA_pol_sigma_r3/r4-like"/>
</dbReference>
<sequence length="58" mass="6667">PKEAVATQKYYFDKVSTVEIGLDMELTAQRVSALINSALLKLNYYFTQFITSRSEEDE</sequence>
<reference evidence="1" key="1">
    <citation type="journal article" date="2014" name="Front. Microbiol.">
        <title>High frequency of phylogenetically diverse reductive dehalogenase-homologous genes in deep subseafloor sedimentary metagenomes.</title>
        <authorList>
            <person name="Kawai M."/>
            <person name="Futagami T."/>
            <person name="Toyoda A."/>
            <person name="Takaki Y."/>
            <person name="Nishi S."/>
            <person name="Hori S."/>
            <person name="Arai W."/>
            <person name="Tsubouchi T."/>
            <person name="Morono Y."/>
            <person name="Uchiyama I."/>
            <person name="Ito T."/>
            <person name="Fujiyama A."/>
            <person name="Inagaki F."/>
            <person name="Takami H."/>
        </authorList>
    </citation>
    <scope>NUCLEOTIDE SEQUENCE</scope>
    <source>
        <strain evidence="1">Expedition CK06-06</strain>
    </source>
</reference>
<protein>
    <recommendedName>
        <fullName evidence="2">RNA polymerase sigma-70 region 4 domain-containing protein</fullName>
    </recommendedName>
</protein>
<evidence type="ECO:0008006" key="2">
    <source>
        <dbReference type="Google" id="ProtNLM"/>
    </source>
</evidence>
<evidence type="ECO:0000313" key="1">
    <source>
        <dbReference type="EMBL" id="GAG64285.1"/>
    </source>
</evidence>
<name>X0Z4H6_9ZZZZ</name>
<accession>X0Z4H6</accession>
<gene>
    <name evidence="1" type="ORF">S01H4_14779</name>
</gene>
<proteinExistence type="predicted"/>
<dbReference type="SUPFAM" id="SSF88659">
    <property type="entry name" value="Sigma3 and sigma4 domains of RNA polymerase sigma factors"/>
    <property type="match status" value="1"/>
</dbReference>
<dbReference type="AlphaFoldDB" id="X0Z4H6"/>
<dbReference type="EMBL" id="BART01006476">
    <property type="protein sequence ID" value="GAG64285.1"/>
    <property type="molecule type" value="Genomic_DNA"/>
</dbReference>
<feature type="non-terminal residue" evidence="1">
    <location>
        <position position="1"/>
    </location>
</feature>
<comment type="caution">
    <text evidence="1">The sequence shown here is derived from an EMBL/GenBank/DDBJ whole genome shotgun (WGS) entry which is preliminary data.</text>
</comment>